<dbReference type="Pfam" id="PF06742">
    <property type="entry name" value="DUF1214"/>
    <property type="match status" value="1"/>
</dbReference>
<organism evidence="3 4">
    <name type="scientific">Mycolicibacterium gadium</name>
    <name type="common">Mycobacterium gadium</name>
    <dbReference type="NCBI Taxonomy" id="1794"/>
    <lineage>
        <taxon>Bacteria</taxon>
        <taxon>Bacillati</taxon>
        <taxon>Actinomycetota</taxon>
        <taxon>Actinomycetes</taxon>
        <taxon>Mycobacteriales</taxon>
        <taxon>Mycobacteriaceae</taxon>
        <taxon>Mycolicibacterium</taxon>
    </lineage>
</organism>
<feature type="compositionally biased region" description="Acidic residues" evidence="1">
    <location>
        <begin position="95"/>
        <end position="107"/>
    </location>
</feature>
<feature type="region of interest" description="Disordered" evidence="1">
    <location>
        <begin position="44"/>
        <end position="195"/>
    </location>
</feature>
<dbReference type="Proteomes" id="UP001154266">
    <property type="component" value="Unassembled WGS sequence"/>
</dbReference>
<feature type="domain" description="DUF1214" evidence="2">
    <location>
        <begin position="647"/>
        <end position="700"/>
    </location>
</feature>
<name>A0ABT6GQW0_MYCGU</name>
<evidence type="ECO:0000259" key="2">
    <source>
        <dbReference type="Pfam" id="PF06742"/>
    </source>
</evidence>
<reference evidence="3" key="1">
    <citation type="journal article" date="2023" name="Environ. Microbiol.">
        <title>The 2-methylpropene degradation pathway in Mycobacteriaceae family strains.</title>
        <authorList>
            <person name="Helbich S."/>
            <person name="Barrantes I."/>
            <person name="Dos Anjos Borges L.G."/>
            <person name="Pieper D.H."/>
            <person name="Vainshtein Y."/>
            <person name="Sohn K."/>
            <person name="Engesser K.H."/>
        </authorList>
    </citation>
    <scope>NUCLEOTIDE SEQUENCE</scope>
    <source>
        <strain evidence="3">IBE100</strain>
    </source>
</reference>
<dbReference type="InterPro" id="IPR010621">
    <property type="entry name" value="DUF1214"/>
</dbReference>
<dbReference type="RefSeq" id="WP_278221402.1">
    <property type="nucleotide sequence ID" value="NZ_JAKZMO010000009.1"/>
</dbReference>
<evidence type="ECO:0000256" key="1">
    <source>
        <dbReference type="SAM" id="MobiDB-lite"/>
    </source>
</evidence>
<feature type="compositionally biased region" description="Basic and acidic residues" evidence="1">
    <location>
        <begin position="122"/>
        <end position="141"/>
    </location>
</feature>
<keyword evidence="4" id="KW-1185">Reference proteome</keyword>
<protein>
    <submittedName>
        <fullName evidence="3">DUF1214 domain-containing protein</fullName>
    </submittedName>
</protein>
<proteinExistence type="predicted"/>
<feature type="compositionally biased region" description="Low complexity" evidence="1">
    <location>
        <begin position="44"/>
        <end position="63"/>
    </location>
</feature>
<dbReference type="EMBL" id="JAKZMO010000009">
    <property type="protein sequence ID" value="MDG5483760.1"/>
    <property type="molecule type" value="Genomic_DNA"/>
</dbReference>
<gene>
    <name evidence="3" type="ORF">MNO81_13260</name>
</gene>
<dbReference type="SUPFAM" id="SSF160935">
    <property type="entry name" value="VPA0735-like"/>
    <property type="match status" value="1"/>
</dbReference>
<feature type="compositionally biased region" description="Low complexity" evidence="1">
    <location>
        <begin position="70"/>
        <end position="94"/>
    </location>
</feature>
<feature type="compositionally biased region" description="Polar residues" evidence="1">
    <location>
        <begin position="172"/>
        <end position="189"/>
    </location>
</feature>
<evidence type="ECO:0000313" key="4">
    <source>
        <dbReference type="Proteomes" id="UP001154266"/>
    </source>
</evidence>
<comment type="caution">
    <text evidence="3">The sequence shown here is derived from an EMBL/GenBank/DDBJ whole genome shotgun (WGS) entry which is preliminary data.</text>
</comment>
<sequence length="755" mass="80535">MAMKYLATTSTGYGRFIGRVGALAVALGIGAAVANCPTVAWAQDGPSGASDSSPGGAGTTDTGSAGGQNTGTAGATGATGATGTTVGVNAGNDDSNNDDSNNDDSNNDDSNNDRDEDEEGLPNDRKGSVGSKKNEGDDSNRITRKLNTRSSRVSFDEHVNTVRQAFNAPRTAATTSTFTNRPESRNAVSTAAAADPRPAPVEKVFTAIVPPSPKELPRVTSPAATVSTDIGGVVDTVLSALGFSSQAATGPTAPPQPPMAWAMLGWVRRELGNFDSRVISATSGPVAALVTEDVTAAATSPLATPQQFTAEKIAGQTAQSLPVTIMKIVLRQQFLTAANKLYPDGIDAENLAQLDRAVDEYARAASFQQLLLDSMNPTVVAQVAPPHVWDGRYVAGTRILYDNPDTVYRFIGVNGASSYVIRGQFHDWDNVEARPTNVTFSVLSGASGTTTTVMTITPDMVNEDGSFEITVGREPADGRPNHLQLTNESTIIAVRDTLGDWNEEIPMSLTVERVAGPPPSLFAQLGGFTFFGSRIVDSPILVDLVSTVPPAPYMPPALRGAFATFILIVRGAAEQEKYMALATTDPETGEPRPVNTVSQPSSNAEFLANQLQSNGHFQLEDDQALVLTIDPGDAGYFVVPTYNVWTITNDYRNEPASLNMDQAKRNPDGTYTVVISPTDPLAANWISTNDLNQGTLAIRFQDIDPDSSNQPRIVDQRVMTHDELREFLPAEDFITEQDRLDQIESRQDGFDRRWT</sequence>
<accession>A0ABT6GQW0</accession>
<evidence type="ECO:0000313" key="3">
    <source>
        <dbReference type="EMBL" id="MDG5483760.1"/>
    </source>
</evidence>